<protein>
    <submittedName>
        <fullName evidence="1">Uncharacterized protein</fullName>
    </submittedName>
</protein>
<accession>A0ABT5GET0</accession>
<reference evidence="1 2" key="1">
    <citation type="submission" date="2022-11" db="EMBL/GenBank/DDBJ databases">
        <title>Anaerobic phenanthrene biodegradation by a DNRA strain PheN6.</title>
        <authorList>
            <person name="Zhang Z."/>
        </authorList>
    </citation>
    <scope>NUCLEOTIDE SEQUENCE [LARGE SCALE GENOMIC DNA]</scope>
    <source>
        <strain evidence="1 2">PheN6</strain>
    </source>
</reference>
<evidence type="ECO:0000313" key="1">
    <source>
        <dbReference type="EMBL" id="MDC5696743.1"/>
    </source>
</evidence>
<dbReference type="EMBL" id="JAPFQL010000017">
    <property type="protein sequence ID" value="MDC5696743.1"/>
    <property type="molecule type" value="Genomic_DNA"/>
</dbReference>
<dbReference type="RefSeq" id="WP_272461319.1">
    <property type="nucleotide sequence ID" value="NZ_JAPFQL010000017.1"/>
</dbReference>
<sequence length="69" mass="7958">LGSLPAQAQLGWGAETQPSGIRHGWVEEAHWWRAHAFPHMRRWVSRASAREDVAPKWAHLVRPAHDFAW</sequence>
<gene>
    <name evidence="1" type="ORF">OO014_05695</name>
</gene>
<comment type="caution">
    <text evidence="1">The sequence shown here is derived from an EMBL/GenBank/DDBJ whole genome shotgun (WGS) entry which is preliminary data.</text>
</comment>
<name>A0ABT5GET0_9MICO</name>
<evidence type="ECO:0000313" key="2">
    <source>
        <dbReference type="Proteomes" id="UP001150259"/>
    </source>
</evidence>
<proteinExistence type="predicted"/>
<organism evidence="1 2">
    <name type="scientific">Intrasporangium calvum</name>
    <dbReference type="NCBI Taxonomy" id="53358"/>
    <lineage>
        <taxon>Bacteria</taxon>
        <taxon>Bacillati</taxon>
        <taxon>Actinomycetota</taxon>
        <taxon>Actinomycetes</taxon>
        <taxon>Micrococcales</taxon>
        <taxon>Intrasporangiaceae</taxon>
        <taxon>Intrasporangium</taxon>
    </lineage>
</organism>
<feature type="non-terminal residue" evidence="1">
    <location>
        <position position="1"/>
    </location>
</feature>
<keyword evidence="2" id="KW-1185">Reference proteome</keyword>
<dbReference type="Proteomes" id="UP001150259">
    <property type="component" value="Unassembled WGS sequence"/>
</dbReference>